<protein>
    <recommendedName>
        <fullName evidence="1">H repeat-associated protein N-terminal domain-containing protein</fullName>
    </recommendedName>
</protein>
<dbReference type="InterPro" id="IPR025639">
    <property type="entry name" value="DruA"/>
</dbReference>
<evidence type="ECO:0000259" key="1">
    <source>
        <dbReference type="Pfam" id="PF13808"/>
    </source>
</evidence>
<dbReference type="PANTHER" id="PTHR30298">
    <property type="entry name" value="H REPEAT-ASSOCIATED PREDICTED TRANSPOSASE"/>
    <property type="match status" value="1"/>
</dbReference>
<dbReference type="Pfam" id="PF14236">
    <property type="entry name" value="DruA"/>
    <property type="match status" value="1"/>
</dbReference>
<reference evidence="2" key="1">
    <citation type="journal article" date="2011" name="Environ. Microbiol.">
        <title>Genomic insights into the metabolic potential of the polycyclic aromatic hydrocarbon degrading sulfate-reducing Deltaproteobacterium N47.</title>
        <authorList>
            <person name="Bergmann F."/>
            <person name="Selesi D."/>
            <person name="Weinmaier T."/>
            <person name="Tischler P."/>
            <person name="Rattei T."/>
            <person name="Meckenstock R.U."/>
        </authorList>
    </citation>
    <scope>NUCLEOTIDE SEQUENCE</scope>
</reference>
<accession>E1YIS2</accession>
<sequence>MIKIIIEAKSMTLQTITVRPVLKEEEQEYIKLMAKHHYLGFAPKIGETMWYVATVDKEWVSLIGFSVSALKCKVRDQWIGWTYRYQFDRLKLIVNNNRFLILPGWHINNLGSRTISLCLKRIVDDWVRFFGHKIVLVETFVDPDLYLGTVYRASNWLYIGDTKGFRRKSRGYAKEIGNSKMVFVRPLHRDARRILSQSILEKSYNTGGKKMKIKAEHMYSLPDFFKSVDDPRREQGKRHQLSTVLAIATGAILCGMRGYKAIWDWADSLSQNARARFCCRYEKGKYIVPSESIIRDVLVRVNPVSLDKALRCWNDVYGKGDESLAIDGKVMRNAIDEGGQQTHIMSVVGHESQNCYTQKK</sequence>
<dbReference type="PANTHER" id="PTHR30298:SF0">
    <property type="entry name" value="PROTEIN YBFL-RELATED"/>
    <property type="match status" value="1"/>
</dbReference>
<dbReference type="AlphaFoldDB" id="E1YIS2"/>
<dbReference type="InterPro" id="IPR051698">
    <property type="entry name" value="Transposase_11-like"/>
</dbReference>
<gene>
    <name evidence="2" type="ORF">N47_K27060</name>
</gene>
<dbReference type="Pfam" id="PF13808">
    <property type="entry name" value="DDE_Tnp_1_assoc"/>
    <property type="match status" value="1"/>
</dbReference>
<evidence type="ECO:0000313" key="2">
    <source>
        <dbReference type="EMBL" id="CBX30466.1"/>
    </source>
</evidence>
<organism evidence="2">
    <name type="scientific">uncultured Desulfobacterium sp</name>
    <dbReference type="NCBI Taxonomy" id="201089"/>
    <lineage>
        <taxon>Bacteria</taxon>
        <taxon>Pseudomonadati</taxon>
        <taxon>Thermodesulfobacteriota</taxon>
        <taxon>Desulfobacteria</taxon>
        <taxon>Desulfobacterales</taxon>
        <taxon>Desulfobacteriaceae</taxon>
        <taxon>Desulfobacterium</taxon>
        <taxon>environmental samples</taxon>
    </lineage>
</organism>
<feature type="domain" description="H repeat-associated protein N-terminal" evidence="1">
    <location>
        <begin position="223"/>
        <end position="313"/>
    </location>
</feature>
<dbReference type="EMBL" id="FR695876">
    <property type="protein sequence ID" value="CBX30466.1"/>
    <property type="molecule type" value="Genomic_DNA"/>
</dbReference>
<dbReference type="InterPro" id="IPR032806">
    <property type="entry name" value="YbfD_N"/>
</dbReference>
<name>E1YIS2_9BACT</name>
<proteinExistence type="predicted"/>